<protein>
    <submittedName>
        <fullName evidence="1">Uncharacterized protein</fullName>
    </submittedName>
</protein>
<organism evidence="1">
    <name type="scientific">Daphnia magna</name>
    <dbReference type="NCBI Taxonomy" id="35525"/>
    <lineage>
        <taxon>Eukaryota</taxon>
        <taxon>Metazoa</taxon>
        <taxon>Ecdysozoa</taxon>
        <taxon>Arthropoda</taxon>
        <taxon>Crustacea</taxon>
        <taxon>Branchiopoda</taxon>
        <taxon>Diplostraca</taxon>
        <taxon>Cladocera</taxon>
        <taxon>Anomopoda</taxon>
        <taxon>Daphniidae</taxon>
        <taxon>Daphnia</taxon>
    </lineage>
</organism>
<name>A0A0P6BSL9_9CRUS</name>
<proteinExistence type="predicted"/>
<reference evidence="1" key="1">
    <citation type="submission" date="2015-10" db="EMBL/GenBank/DDBJ databases">
        <title>EvidentialGene: Evidence-directed Construction of Complete mRNA Transcriptomes without Genomes.</title>
        <authorList>
            <person name="Gilbert D.G."/>
        </authorList>
    </citation>
    <scope>NUCLEOTIDE SEQUENCE</scope>
</reference>
<accession>A0A0P6BSL9</accession>
<evidence type="ECO:0000313" key="1">
    <source>
        <dbReference type="EMBL" id="JAN90024.1"/>
    </source>
</evidence>
<sequence>MQESVQLLCCFSDWMRNQLLLDYLVNLAPKQIRQKQNVEKEEMGKLFSGRKFNSKSGYVSKS</sequence>
<dbReference type="EMBL" id="GDIQ01004713">
    <property type="protein sequence ID" value="JAN90024.1"/>
    <property type="molecule type" value="Transcribed_RNA"/>
</dbReference>
<dbReference type="AlphaFoldDB" id="A0A0P6BSL9"/>